<name>A0A532V5J0_UNCL8</name>
<evidence type="ECO:0000259" key="2">
    <source>
        <dbReference type="Pfam" id="PF18962"/>
    </source>
</evidence>
<evidence type="ECO:0000313" key="3">
    <source>
        <dbReference type="EMBL" id="TKJ42474.1"/>
    </source>
</evidence>
<dbReference type="EMBL" id="NJBN01000001">
    <property type="protein sequence ID" value="TKJ42474.1"/>
    <property type="molecule type" value="Genomic_DNA"/>
</dbReference>
<gene>
    <name evidence="3" type="ORF">CEE37_01970</name>
</gene>
<dbReference type="Pfam" id="PF18962">
    <property type="entry name" value="Por_Secre_tail"/>
    <property type="match status" value="1"/>
</dbReference>
<dbReference type="InterPro" id="IPR011047">
    <property type="entry name" value="Quinoprotein_ADH-like_sf"/>
</dbReference>
<comment type="caution">
    <text evidence="3">The sequence shown here is derived from an EMBL/GenBank/DDBJ whole genome shotgun (WGS) entry which is preliminary data.</text>
</comment>
<organism evidence="3 4">
    <name type="scientific">candidate division LCP-89 bacterium B3_LCP</name>
    <dbReference type="NCBI Taxonomy" id="2012998"/>
    <lineage>
        <taxon>Bacteria</taxon>
        <taxon>Pseudomonadati</taxon>
        <taxon>Bacteria division LCP-89</taxon>
    </lineage>
</organism>
<evidence type="ECO:0000313" key="4">
    <source>
        <dbReference type="Proteomes" id="UP000319619"/>
    </source>
</evidence>
<dbReference type="AlphaFoldDB" id="A0A532V5J0"/>
<feature type="signal peptide" evidence="1">
    <location>
        <begin position="1"/>
        <end position="20"/>
    </location>
</feature>
<protein>
    <recommendedName>
        <fullName evidence="2">Secretion system C-terminal sorting domain-containing protein</fullName>
    </recommendedName>
</protein>
<proteinExistence type="predicted"/>
<dbReference type="Gene3D" id="2.60.40.3880">
    <property type="match status" value="1"/>
</dbReference>
<feature type="domain" description="Secretion system C-terminal sorting" evidence="2">
    <location>
        <begin position="540"/>
        <end position="629"/>
    </location>
</feature>
<keyword evidence="1" id="KW-0732">Signal</keyword>
<dbReference type="PANTHER" id="PTHR42754:SF1">
    <property type="entry name" value="LIPOPROTEIN"/>
    <property type="match status" value="1"/>
</dbReference>
<reference evidence="3 4" key="1">
    <citation type="submission" date="2017-06" db="EMBL/GenBank/DDBJ databases">
        <title>Novel microbial phyla capable of carbon fixation and sulfur reduction in deep-sea sediments.</title>
        <authorList>
            <person name="Huang J."/>
            <person name="Baker B."/>
            <person name="Wang Y."/>
        </authorList>
    </citation>
    <scope>NUCLEOTIDE SEQUENCE [LARGE SCALE GENOMIC DNA]</scope>
    <source>
        <strain evidence="3">B3_LCP</strain>
    </source>
</reference>
<accession>A0A532V5J0</accession>
<dbReference type="SUPFAM" id="SSF50998">
    <property type="entry name" value="Quinoprotein alcohol dehydrogenase-like"/>
    <property type="match status" value="1"/>
</dbReference>
<feature type="chain" id="PRO_5022205801" description="Secretion system C-terminal sorting domain-containing protein" evidence="1">
    <location>
        <begin position="21"/>
        <end position="632"/>
    </location>
</feature>
<dbReference type="InterPro" id="IPR026444">
    <property type="entry name" value="Secre_tail"/>
</dbReference>
<dbReference type="Gene3D" id="2.60.40.4070">
    <property type="match status" value="1"/>
</dbReference>
<evidence type="ECO:0000256" key="1">
    <source>
        <dbReference type="SAM" id="SignalP"/>
    </source>
</evidence>
<sequence length="632" mass="68466">MHRFHTSLLAIFILAFSINAQPNTQWIQTCGGIESDFCFDGQQTTDGGFITVGQTASFGNGSADVYLVKVDANGDTVWTKTFGGFSYESGTGIIQTTDGGYIIIGDTFSFGPGDCDIYLIKTDENGNEEWSEAYGGTGRDAGNDVIQTSDNGYILVAETWSYGPGEESIFIIRTDSNGITQWERTFGGSNCDEGFSIRQTSDDGFVIAGCTNSFSMSSSFYDMYLIKTDAFGIEQWSRTYGGSGSDVGHDVMQTPDGGYIITGATNSSGAGMYDVCLLRTDADGNPTWTQTYGGTSAEEGHSVDLTSDNGFIVTGYSLSYSPPGVYLLKTDASGSEEWHKMFACGYSSVGYAVDQTNNEGYFIAGWTNTLGAGIADFLMICLEPEQQYISVVLNPHNPPIQIPAAGGSFTYDIEIANNDSITYIVDIRNDITLPSGAIYQVFNRQGINLVPGSVIQRDSIAQNVPGYALAGDYVYNAYIYDHNTIELLAEDHFPFEKLPGSSDSHTVSNWILTGWDKLPDEYLNKFTDFTINEFTLNGAYPNPFNPTTTISFSLPVASLVKLDVFDINGRNVGAGFAEGTLYKGKPAPTQGAWHPPGTHQITFDGSNLSSGIYIYRLTAEEYTASGKMVLLK</sequence>
<dbReference type="PANTHER" id="PTHR42754">
    <property type="entry name" value="ENDOGLUCANASE"/>
    <property type="match status" value="1"/>
</dbReference>
<dbReference type="Proteomes" id="UP000319619">
    <property type="component" value="Unassembled WGS sequence"/>
</dbReference>